<gene>
    <name evidence="3" type="ORF">GNP35_10805</name>
</gene>
<comment type="caution">
    <text evidence="3">The sequence shown here is derived from an EMBL/GenBank/DDBJ whole genome shotgun (WGS) entry which is preliminary data.</text>
</comment>
<dbReference type="InterPro" id="IPR001763">
    <property type="entry name" value="Rhodanese-like_dom"/>
</dbReference>
<dbReference type="EMBL" id="WOCD01000005">
    <property type="protein sequence ID" value="MUH72928.1"/>
    <property type="molecule type" value="Genomic_DNA"/>
</dbReference>
<dbReference type="InterPro" id="IPR036873">
    <property type="entry name" value="Rhodanese-like_dom_sf"/>
</dbReference>
<dbReference type="Pfam" id="PF00581">
    <property type="entry name" value="Rhodanese"/>
    <property type="match status" value="1"/>
</dbReference>
<keyword evidence="1" id="KW-0732">Signal</keyword>
<dbReference type="OrthoDB" id="9814704at2"/>
<name>A0A6N8F9I5_9GAMM</name>
<evidence type="ECO:0000313" key="3">
    <source>
        <dbReference type="EMBL" id="MUH72928.1"/>
    </source>
</evidence>
<dbReference type="Gene3D" id="3.40.250.10">
    <property type="entry name" value="Rhodanese-like domain"/>
    <property type="match status" value="1"/>
</dbReference>
<evidence type="ECO:0000259" key="2">
    <source>
        <dbReference type="PROSITE" id="PS50206"/>
    </source>
</evidence>
<organism evidence="3 4">
    <name type="scientific">Psychrosphaera haliotis</name>
    <dbReference type="NCBI Taxonomy" id="555083"/>
    <lineage>
        <taxon>Bacteria</taxon>
        <taxon>Pseudomonadati</taxon>
        <taxon>Pseudomonadota</taxon>
        <taxon>Gammaproteobacteria</taxon>
        <taxon>Alteromonadales</taxon>
        <taxon>Pseudoalteromonadaceae</taxon>
        <taxon>Psychrosphaera</taxon>
    </lineage>
</organism>
<dbReference type="RefSeq" id="WP_155696132.1">
    <property type="nucleotide sequence ID" value="NZ_WOCD01000005.1"/>
</dbReference>
<dbReference type="SUPFAM" id="SSF52821">
    <property type="entry name" value="Rhodanese/Cell cycle control phosphatase"/>
    <property type="match status" value="1"/>
</dbReference>
<dbReference type="SMART" id="SM00450">
    <property type="entry name" value="RHOD"/>
    <property type="match status" value="1"/>
</dbReference>
<evidence type="ECO:0000256" key="1">
    <source>
        <dbReference type="SAM" id="SignalP"/>
    </source>
</evidence>
<feature type="domain" description="Rhodanese" evidence="2">
    <location>
        <begin position="37"/>
        <end position="126"/>
    </location>
</feature>
<evidence type="ECO:0000313" key="4">
    <source>
        <dbReference type="Proteomes" id="UP000439994"/>
    </source>
</evidence>
<sequence length="127" mass="14229">MFNKTVLVMVSLILSLFSSAIFANSTPKISAEQYLKNKTNYQVLDVRSPSEYAEGHIEGAINIPHHAIIDELDKLKSINKTIVVYCRSGRRAEKAEAMMRKNGIKGFIHLDGDMLGWKAKQLPVVKP</sequence>
<reference evidence="3 4" key="1">
    <citation type="submission" date="2019-11" db="EMBL/GenBank/DDBJ databases">
        <title>P. haliotis isolates from Z. marina roots.</title>
        <authorList>
            <person name="Cohen M."/>
            <person name="Jospin G."/>
            <person name="Eisen J.A."/>
            <person name="Coil D.A."/>
        </authorList>
    </citation>
    <scope>NUCLEOTIDE SEQUENCE [LARGE SCALE GENOMIC DNA]</scope>
    <source>
        <strain evidence="3 4">UCD-MCMsp1aY</strain>
    </source>
</reference>
<dbReference type="PROSITE" id="PS50206">
    <property type="entry name" value="RHODANESE_3"/>
    <property type="match status" value="1"/>
</dbReference>
<keyword evidence="4" id="KW-1185">Reference proteome</keyword>
<feature type="signal peptide" evidence="1">
    <location>
        <begin position="1"/>
        <end position="23"/>
    </location>
</feature>
<protein>
    <submittedName>
        <fullName evidence="3">Rhodanese-like domain-containing protein</fullName>
    </submittedName>
</protein>
<dbReference type="Proteomes" id="UP000439994">
    <property type="component" value="Unassembled WGS sequence"/>
</dbReference>
<accession>A0A6N8F9I5</accession>
<dbReference type="PANTHER" id="PTHR43031:SF16">
    <property type="entry name" value="OXIDOREDUCTASE"/>
    <property type="match status" value="1"/>
</dbReference>
<proteinExistence type="predicted"/>
<dbReference type="AlphaFoldDB" id="A0A6N8F9I5"/>
<feature type="chain" id="PRO_5026798589" evidence="1">
    <location>
        <begin position="24"/>
        <end position="127"/>
    </location>
</feature>
<dbReference type="PANTHER" id="PTHR43031">
    <property type="entry name" value="FAD-DEPENDENT OXIDOREDUCTASE"/>
    <property type="match status" value="1"/>
</dbReference>
<dbReference type="InterPro" id="IPR050229">
    <property type="entry name" value="GlpE_sulfurtransferase"/>
</dbReference>
<dbReference type="CDD" id="cd00158">
    <property type="entry name" value="RHOD"/>
    <property type="match status" value="1"/>
</dbReference>